<evidence type="ECO:0000256" key="8">
    <source>
        <dbReference type="ARBA" id="ARBA00023264"/>
    </source>
</evidence>
<gene>
    <name evidence="13 17" type="primary">gpsA</name>
    <name evidence="17" type="ORF">C095_05200</name>
</gene>
<feature type="binding site" evidence="13">
    <location>
        <position position="137"/>
    </location>
    <ligand>
        <name>sn-glycerol 3-phosphate</name>
        <dbReference type="ChEBI" id="CHEBI:57597"/>
    </ligand>
</feature>
<feature type="binding site" evidence="13">
    <location>
        <position position="281"/>
    </location>
    <ligand>
        <name>NADPH</name>
        <dbReference type="ChEBI" id="CHEBI:57783"/>
    </ligand>
</feature>
<feature type="binding site" evidence="13">
    <location>
        <position position="244"/>
    </location>
    <ligand>
        <name>sn-glycerol 3-phosphate</name>
        <dbReference type="ChEBI" id="CHEBI:57597"/>
    </ligand>
</feature>
<dbReference type="FunFam" id="1.10.1040.10:FF:000001">
    <property type="entry name" value="Glycerol-3-phosphate dehydrogenase [NAD(P)+]"/>
    <property type="match status" value="1"/>
</dbReference>
<dbReference type="OrthoDB" id="9812273at2"/>
<dbReference type="HAMAP" id="MF_00394">
    <property type="entry name" value="NAD_Glyc3P_dehydrog"/>
    <property type="match status" value="1"/>
</dbReference>
<feature type="binding site" evidence="13">
    <location>
        <position position="141"/>
    </location>
    <ligand>
        <name>NADPH</name>
        <dbReference type="ChEBI" id="CHEBI:57783"/>
    </ligand>
</feature>
<dbReference type="PANTHER" id="PTHR11728:SF1">
    <property type="entry name" value="GLYCEROL-3-PHOSPHATE DEHYDROGENASE [NAD(+)] 2, CHLOROPLASTIC"/>
    <property type="match status" value="1"/>
</dbReference>
<evidence type="ECO:0000313" key="18">
    <source>
        <dbReference type="Proteomes" id="UP000031184"/>
    </source>
</evidence>
<dbReference type="PATRIC" id="fig|1226633.4.peg.1051"/>
<evidence type="ECO:0000256" key="5">
    <source>
        <dbReference type="ARBA" id="ARBA00023027"/>
    </source>
</evidence>
<dbReference type="GO" id="GO:0005975">
    <property type="term" value="P:carbohydrate metabolic process"/>
    <property type="evidence" value="ECO:0007669"/>
    <property type="project" value="InterPro"/>
</dbReference>
<dbReference type="PRINTS" id="PR00077">
    <property type="entry name" value="GPDHDRGNASE"/>
</dbReference>
<feature type="domain" description="Glycerol-3-phosphate dehydrogenase NAD-dependent N-terminal" evidence="15">
    <location>
        <begin position="3"/>
        <end position="160"/>
    </location>
</feature>
<feature type="binding site" evidence="13">
    <location>
        <position position="12"/>
    </location>
    <ligand>
        <name>NADPH</name>
        <dbReference type="ChEBI" id="CHEBI:57783"/>
    </ligand>
</feature>
<dbReference type="EMBL" id="AUZI01000012">
    <property type="protein sequence ID" value="KID49546.1"/>
    <property type="molecule type" value="Genomic_DNA"/>
</dbReference>
<feature type="domain" description="Glycerol-3-phosphate dehydrogenase NAD-dependent C-terminal" evidence="16">
    <location>
        <begin position="180"/>
        <end position="320"/>
    </location>
</feature>
<feature type="binding site" evidence="13">
    <location>
        <position position="255"/>
    </location>
    <ligand>
        <name>NADPH</name>
        <dbReference type="ChEBI" id="CHEBI:57783"/>
    </ligand>
</feature>
<dbReference type="GO" id="GO:0047952">
    <property type="term" value="F:glycerol-3-phosphate dehydrogenase [NAD(P)+] activity"/>
    <property type="evidence" value="ECO:0007669"/>
    <property type="project" value="UniProtKB-UniRule"/>
</dbReference>
<dbReference type="Proteomes" id="UP000031184">
    <property type="component" value="Unassembled WGS sequence"/>
</dbReference>
<dbReference type="NCBIfam" id="NF000941">
    <property type="entry name" value="PRK00094.1-3"/>
    <property type="match status" value="1"/>
</dbReference>
<evidence type="ECO:0000259" key="15">
    <source>
        <dbReference type="Pfam" id="PF01210"/>
    </source>
</evidence>
<dbReference type="Pfam" id="PF07479">
    <property type="entry name" value="NAD_Gly3P_dh_C"/>
    <property type="match status" value="1"/>
</dbReference>
<keyword evidence="13" id="KW-0963">Cytoplasm</keyword>
<evidence type="ECO:0000313" key="17">
    <source>
        <dbReference type="EMBL" id="KID49546.1"/>
    </source>
</evidence>
<dbReference type="InterPro" id="IPR011128">
    <property type="entry name" value="G3P_DH_NAD-dep_N"/>
</dbReference>
<dbReference type="InterPro" id="IPR036291">
    <property type="entry name" value="NAD(P)-bd_dom_sf"/>
</dbReference>
<dbReference type="RefSeq" id="WP_005953665.1">
    <property type="nucleotide sequence ID" value="NZ_AOJP01000006.1"/>
</dbReference>
<evidence type="ECO:0000256" key="1">
    <source>
        <dbReference type="ARBA" id="ARBA00011009"/>
    </source>
</evidence>
<feature type="binding site" evidence="13">
    <location>
        <position position="191"/>
    </location>
    <ligand>
        <name>sn-glycerol 3-phosphate</name>
        <dbReference type="ChEBI" id="CHEBI:57597"/>
    </ligand>
</feature>
<feature type="binding site" evidence="13">
    <location>
        <position position="256"/>
    </location>
    <ligand>
        <name>sn-glycerol 3-phosphate</name>
        <dbReference type="ChEBI" id="CHEBI:57597"/>
    </ligand>
</feature>
<dbReference type="GO" id="GO:0008654">
    <property type="term" value="P:phospholipid biosynthetic process"/>
    <property type="evidence" value="ECO:0007669"/>
    <property type="project" value="UniProtKB-KW"/>
</dbReference>
<comment type="subcellular location">
    <subcellularLocation>
        <location evidence="13">Cytoplasm</location>
    </subcellularLocation>
</comment>
<dbReference type="InterPro" id="IPR013328">
    <property type="entry name" value="6PGD_dom2"/>
</dbReference>
<dbReference type="GO" id="GO:0005829">
    <property type="term" value="C:cytosol"/>
    <property type="evidence" value="ECO:0007669"/>
    <property type="project" value="TreeGrafter"/>
</dbReference>
<evidence type="ECO:0000256" key="10">
    <source>
        <dbReference type="ARBA" id="ARBA00066687"/>
    </source>
</evidence>
<dbReference type="UniPathway" id="UPA00940"/>
<feature type="binding site" evidence="13">
    <location>
        <position position="106"/>
    </location>
    <ligand>
        <name>NADPH</name>
        <dbReference type="ChEBI" id="CHEBI:57783"/>
    </ligand>
</feature>
<dbReference type="NCBIfam" id="NF000940">
    <property type="entry name" value="PRK00094.1-2"/>
    <property type="match status" value="1"/>
</dbReference>
<keyword evidence="2 13" id="KW-0444">Lipid biosynthesis</keyword>
<keyword evidence="5 13" id="KW-0520">NAD</keyword>
<comment type="pathway">
    <text evidence="13">Membrane lipid metabolism; glycerophospholipid metabolism.</text>
</comment>
<dbReference type="SUPFAM" id="SSF48179">
    <property type="entry name" value="6-phosphogluconate dehydrogenase C-terminal domain-like"/>
    <property type="match status" value="1"/>
</dbReference>
<dbReference type="InterPro" id="IPR006168">
    <property type="entry name" value="G3P_DH_NAD-dep"/>
</dbReference>
<sequence>MEKVVVLGAGSWGTALSMVLAQNGHQVILWEYQEELAKKLQRERENKRLLPGVIFPENIEVVSESTDLLKDIKYVIFSIPSQALRSVIQKFSSQIRGDMILVNTAKGIEIATGMRLSEVMRDEILGKYHKNIVVLSGPTHAEEVSKGLPTTIVAAGEEEKAKQIQELFNNNNFRVYLNDDLIGVEIGAAIKNCLAIAAGALDGLGCGDNTKAALITRGIAEISRYGKCCGAKESTFSGLSGIGDLIVTAMSQHSRNRYVGEHLGRGENIQEILSKMTMVAEGVPTVKAVYQEMKKYQISMPIVEAVYRVIYENMSAKEMMNELMNRSVKKEFY</sequence>
<evidence type="ECO:0000256" key="9">
    <source>
        <dbReference type="ARBA" id="ARBA00052716"/>
    </source>
</evidence>
<comment type="catalytic activity">
    <reaction evidence="13">
        <text>sn-glycerol 3-phosphate + NAD(+) = dihydroxyacetone phosphate + NADH + H(+)</text>
        <dbReference type="Rhea" id="RHEA:11092"/>
        <dbReference type="ChEBI" id="CHEBI:15378"/>
        <dbReference type="ChEBI" id="CHEBI:57540"/>
        <dbReference type="ChEBI" id="CHEBI:57597"/>
        <dbReference type="ChEBI" id="CHEBI:57642"/>
        <dbReference type="ChEBI" id="CHEBI:57945"/>
        <dbReference type="EC" id="1.1.1.94"/>
    </reaction>
</comment>
<evidence type="ECO:0000256" key="14">
    <source>
        <dbReference type="RuleBase" id="RU000437"/>
    </source>
</evidence>
<reference evidence="17 18" key="1">
    <citation type="submission" date="2013-08" db="EMBL/GenBank/DDBJ databases">
        <title>An opportunistic ruminal bacterium that causes liver abscesses in cattle.</title>
        <authorList>
            <person name="Benahmed F.H."/>
            <person name="Rasmussen M."/>
            <person name="Harbottle H."/>
            <person name="Soppet D."/>
            <person name="Nagaraja T.G."/>
            <person name="Davidson M."/>
        </authorList>
    </citation>
    <scope>NUCLEOTIDE SEQUENCE [LARGE SCALE GENOMIC DNA]</scope>
    <source>
        <strain evidence="17 18">B35</strain>
    </source>
</reference>
<dbReference type="NCBIfam" id="NF000942">
    <property type="entry name" value="PRK00094.1-4"/>
    <property type="match status" value="1"/>
</dbReference>
<dbReference type="SUPFAM" id="SSF51735">
    <property type="entry name" value="NAD(P)-binding Rossmann-fold domains"/>
    <property type="match status" value="1"/>
</dbReference>
<keyword evidence="8 13" id="KW-1208">Phospholipid metabolism</keyword>
<feature type="binding site" evidence="13">
    <location>
        <position position="254"/>
    </location>
    <ligand>
        <name>sn-glycerol 3-phosphate</name>
        <dbReference type="ChEBI" id="CHEBI:57597"/>
    </ligand>
</feature>
<comment type="caution">
    <text evidence="13">Lacks conserved residue(s) required for the propagation of feature annotation.</text>
</comment>
<dbReference type="GO" id="GO:0051287">
    <property type="term" value="F:NAD binding"/>
    <property type="evidence" value="ECO:0007669"/>
    <property type="project" value="InterPro"/>
</dbReference>
<feature type="binding site" evidence="13">
    <location>
        <position position="106"/>
    </location>
    <ligand>
        <name>sn-glycerol 3-phosphate</name>
        <dbReference type="ChEBI" id="CHEBI:57597"/>
    </ligand>
</feature>
<dbReference type="InterPro" id="IPR008927">
    <property type="entry name" value="6-PGluconate_DH-like_C_sf"/>
</dbReference>
<dbReference type="PIRSF" id="PIRSF000114">
    <property type="entry name" value="Glycerol-3-P_dh"/>
    <property type="match status" value="1"/>
</dbReference>
<protein>
    <recommendedName>
        <fullName evidence="11 13">Glycerol-3-phosphate dehydrogenase [NAD(P)+]</fullName>
        <ecNumber evidence="10 13">1.1.1.94</ecNumber>
    </recommendedName>
    <alternativeName>
        <fullName evidence="13">NAD(P)(+)-dependent glycerol-3-phosphate dehydrogenase</fullName>
    </alternativeName>
    <alternativeName>
        <fullName evidence="12 13">NAD(P)H-dependent dihydroxyacetone-phosphate reductase</fullName>
    </alternativeName>
</protein>
<feature type="active site" description="Proton acceptor" evidence="13">
    <location>
        <position position="191"/>
    </location>
</feature>
<dbReference type="Gene3D" id="1.10.1040.10">
    <property type="entry name" value="N-(1-d-carboxylethyl)-l-norvaline Dehydrogenase, domain 2"/>
    <property type="match status" value="1"/>
</dbReference>
<keyword evidence="3 13" id="KW-0521">NADP</keyword>
<evidence type="ECO:0000256" key="7">
    <source>
        <dbReference type="ARBA" id="ARBA00023209"/>
    </source>
</evidence>
<dbReference type="AlphaFoldDB" id="A0A017H477"/>
<dbReference type="GO" id="GO:0046167">
    <property type="term" value="P:glycerol-3-phosphate biosynthetic process"/>
    <property type="evidence" value="ECO:0007669"/>
    <property type="project" value="UniProtKB-UniRule"/>
</dbReference>
<dbReference type="GO" id="GO:0046168">
    <property type="term" value="P:glycerol-3-phosphate catabolic process"/>
    <property type="evidence" value="ECO:0007669"/>
    <property type="project" value="InterPro"/>
</dbReference>
<comment type="catalytic activity">
    <reaction evidence="9">
        <text>sn-glycerol 3-phosphate + NADP(+) = dihydroxyacetone phosphate + NADPH + H(+)</text>
        <dbReference type="Rhea" id="RHEA:11096"/>
        <dbReference type="ChEBI" id="CHEBI:15378"/>
        <dbReference type="ChEBI" id="CHEBI:57597"/>
        <dbReference type="ChEBI" id="CHEBI:57642"/>
        <dbReference type="ChEBI" id="CHEBI:57783"/>
        <dbReference type="ChEBI" id="CHEBI:58349"/>
        <dbReference type="EC" id="1.1.1.94"/>
    </reaction>
    <physiologicalReaction direction="right-to-left" evidence="9">
        <dbReference type="Rhea" id="RHEA:11098"/>
    </physiologicalReaction>
</comment>
<evidence type="ECO:0000256" key="4">
    <source>
        <dbReference type="ARBA" id="ARBA00023002"/>
    </source>
</evidence>
<dbReference type="InterPro" id="IPR006109">
    <property type="entry name" value="G3P_DH_NAD-dep_C"/>
</dbReference>
<dbReference type="Gene3D" id="3.40.50.720">
    <property type="entry name" value="NAD(P)-binding Rossmann-like Domain"/>
    <property type="match status" value="1"/>
</dbReference>
<keyword evidence="6 13" id="KW-0443">Lipid metabolism</keyword>
<evidence type="ECO:0000256" key="12">
    <source>
        <dbReference type="ARBA" id="ARBA00080511"/>
    </source>
</evidence>
<dbReference type="EC" id="1.1.1.94" evidence="10 13"/>
<keyword evidence="7 13" id="KW-0594">Phospholipid biosynthesis</keyword>
<comment type="function">
    <text evidence="13">Catalyzes the reduction of the glycolytic intermediate dihydroxyacetone phosphate (DHAP) to sn-glycerol 3-phosphate (G3P), the key precursor for phospholipid synthesis.</text>
</comment>
<evidence type="ECO:0000256" key="3">
    <source>
        <dbReference type="ARBA" id="ARBA00022857"/>
    </source>
</evidence>
<evidence type="ECO:0000256" key="2">
    <source>
        <dbReference type="ARBA" id="ARBA00022516"/>
    </source>
</evidence>
<feature type="binding site" evidence="13">
    <location>
        <position position="279"/>
    </location>
    <ligand>
        <name>NADPH</name>
        <dbReference type="ChEBI" id="CHEBI:57783"/>
    </ligand>
</feature>
<keyword evidence="13" id="KW-0547">Nucleotide-binding</keyword>
<evidence type="ECO:0000256" key="11">
    <source>
        <dbReference type="ARBA" id="ARBA00069372"/>
    </source>
</evidence>
<comment type="similarity">
    <text evidence="1 13 14">Belongs to the NAD-dependent glycerol-3-phosphate dehydrogenase family.</text>
</comment>
<comment type="caution">
    <text evidence="17">The sequence shown here is derived from an EMBL/GenBank/DDBJ whole genome shotgun (WGS) entry which is preliminary data.</text>
</comment>
<evidence type="ECO:0000256" key="13">
    <source>
        <dbReference type="HAMAP-Rule" id="MF_00394"/>
    </source>
</evidence>
<evidence type="ECO:0000259" key="16">
    <source>
        <dbReference type="Pfam" id="PF07479"/>
    </source>
</evidence>
<proteinExistence type="inferred from homology"/>
<dbReference type="FunFam" id="3.40.50.720:FF:000019">
    <property type="entry name" value="Glycerol-3-phosphate dehydrogenase [NAD(P)+]"/>
    <property type="match status" value="1"/>
</dbReference>
<evidence type="ECO:0000256" key="6">
    <source>
        <dbReference type="ARBA" id="ARBA00023098"/>
    </source>
</evidence>
<feature type="binding site" evidence="13">
    <location>
        <position position="11"/>
    </location>
    <ligand>
        <name>NADPH</name>
        <dbReference type="ChEBI" id="CHEBI:57783"/>
    </ligand>
</feature>
<dbReference type="GO" id="GO:0006650">
    <property type="term" value="P:glycerophospholipid metabolic process"/>
    <property type="evidence" value="ECO:0007669"/>
    <property type="project" value="UniProtKB-UniRule"/>
</dbReference>
<feature type="binding site" evidence="13">
    <location>
        <position position="139"/>
    </location>
    <ligand>
        <name>sn-glycerol 3-phosphate</name>
        <dbReference type="ChEBI" id="CHEBI:57597"/>
    </ligand>
</feature>
<organism evidence="17 18">
    <name type="scientific">Fusobacterium necrophorum subsp. funduliforme B35</name>
    <dbReference type="NCBI Taxonomy" id="1226633"/>
    <lineage>
        <taxon>Bacteria</taxon>
        <taxon>Fusobacteriati</taxon>
        <taxon>Fusobacteriota</taxon>
        <taxon>Fusobacteriia</taxon>
        <taxon>Fusobacteriales</taxon>
        <taxon>Fusobacteriaceae</taxon>
        <taxon>Fusobacterium</taxon>
    </lineage>
</organism>
<feature type="binding site" evidence="13">
    <location>
        <position position="255"/>
    </location>
    <ligand>
        <name>sn-glycerol 3-phosphate</name>
        <dbReference type="ChEBI" id="CHEBI:57597"/>
    </ligand>
</feature>
<keyword evidence="4 13" id="KW-0560">Oxidoreductase</keyword>
<dbReference type="PANTHER" id="PTHR11728">
    <property type="entry name" value="GLYCEROL-3-PHOSPHATE DEHYDROGENASE"/>
    <property type="match status" value="1"/>
</dbReference>
<accession>A0A017H477</accession>
<dbReference type="Pfam" id="PF01210">
    <property type="entry name" value="NAD_Gly3P_dh_N"/>
    <property type="match status" value="1"/>
</dbReference>
<name>A0A017H477_9FUSO</name>